<evidence type="ECO:0000259" key="10">
    <source>
        <dbReference type="Pfam" id="PF02602"/>
    </source>
</evidence>
<keyword evidence="5 9" id="KW-0627">Porphyrin biosynthesis</keyword>
<feature type="domain" description="Tetrapyrrole biosynthesis uroporphyrinogen III synthase" evidence="10">
    <location>
        <begin position="14"/>
        <end position="240"/>
    </location>
</feature>
<dbReference type="Proteomes" id="UP001500795">
    <property type="component" value="Unassembled WGS sequence"/>
</dbReference>
<evidence type="ECO:0000256" key="5">
    <source>
        <dbReference type="ARBA" id="ARBA00023244"/>
    </source>
</evidence>
<dbReference type="PANTHER" id="PTHR38042:SF1">
    <property type="entry name" value="UROPORPHYRINOGEN-III SYNTHASE, CHLOROPLASTIC"/>
    <property type="match status" value="1"/>
</dbReference>
<accession>A0ABP6VW84</accession>
<gene>
    <name evidence="11" type="ORF">GCM10022394_23000</name>
</gene>
<dbReference type="InterPro" id="IPR003754">
    <property type="entry name" value="4pyrrol_synth_uPrphyn_synth"/>
</dbReference>
<dbReference type="Gene3D" id="3.40.50.10090">
    <property type="match status" value="2"/>
</dbReference>
<keyword evidence="12" id="KW-1185">Reference proteome</keyword>
<dbReference type="RefSeq" id="WP_344958107.1">
    <property type="nucleotide sequence ID" value="NZ_BAABCX010000003.1"/>
</dbReference>
<proteinExistence type="inferred from homology"/>
<evidence type="ECO:0000256" key="2">
    <source>
        <dbReference type="ARBA" id="ARBA00008133"/>
    </source>
</evidence>
<evidence type="ECO:0000256" key="9">
    <source>
        <dbReference type="RuleBase" id="RU366031"/>
    </source>
</evidence>
<evidence type="ECO:0000256" key="7">
    <source>
        <dbReference type="ARBA" id="ARBA00040167"/>
    </source>
</evidence>
<keyword evidence="4 9" id="KW-0456">Lyase</keyword>
<evidence type="ECO:0000313" key="12">
    <source>
        <dbReference type="Proteomes" id="UP001500795"/>
    </source>
</evidence>
<dbReference type="EC" id="4.2.1.75" evidence="3 9"/>
<comment type="pathway">
    <text evidence="1 9">Porphyrin-containing compound metabolism; protoporphyrin-IX biosynthesis; coproporphyrinogen-III from 5-aminolevulinate: step 3/4.</text>
</comment>
<name>A0ABP6VW84_9GAMM</name>
<organism evidence="11 12">
    <name type="scientific">Zobellella aerophila</name>
    <dbReference type="NCBI Taxonomy" id="870480"/>
    <lineage>
        <taxon>Bacteria</taxon>
        <taxon>Pseudomonadati</taxon>
        <taxon>Pseudomonadota</taxon>
        <taxon>Gammaproteobacteria</taxon>
        <taxon>Aeromonadales</taxon>
        <taxon>Aeromonadaceae</taxon>
        <taxon>Zobellella</taxon>
    </lineage>
</organism>
<sequence>MIPLVVRPEPQAEALRRQLAAAGHQPLVCPLLDFAAGRDVSRLGPALALCGPLDYVIAVSVQAVTFADNALKSQKLPWPDSHYIAVGEATAQAFAAIGIHKVSVPDDPRSEGIIALPELQQPSGSQVVILRGDGGRDLIAPTLGARGARVSYCEVYRRQYRADPGGALVKGWQRQGVDSIIITSGGLLNHLFQLAATRAKDWLLSRLLIVPSERVAQEAKTLGFTLVINAEGASNQALLQALDERKRNDK</sequence>
<comment type="caution">
    <text evidence="11">The sequence shown here is derived from an EMBL/GenBank/DDBJ whole genome shotgun (WGS) entry which is preliminary data.</text>
</comment>
<comment type="similarity">
    <text evidence="2 9">Belongs to the uroporphyrinogen-III synthase family.</text>
</comment>
<reference evidence="12" key="1">
    <citation type="journal article" date="2019" name="Int. J. Syst. Evol. Microbiol.">
        <title>The Global Catalogue of Microorganisms (GCM) 10K type strain sequencing project: providing services to taxonomists for standard genome sequencing and annotation.</title>
        <authorList>
            <consortium name="The Broad Institute Genomics Platform"/>
            <consortium name="The Broad Institute Genome Sequencing Center for Infectious Disease"/>
            <person name="Wu L."/>
            <person name="Ma J."/>
        </authorList>
    </citation>
    <scope>NUCLEOTIDE SEQUENCE [LARGE SCALE GENOMIC DNA]</scope>
    <source>
        <strain evidence="12">JCM 17110</strain>
    </source>
</reference>
<dbReference type="SUPFAM" id="SSF69618">
    <property type="entry name" value="HemD-like"/>
    <property type="match status" value="1"/>
</dbReference>
<evidence type="ECO:0000256" key="4">
    <source>
        <dbReference type="ARBA" id="ARBA00023239"/>
    </source>
</evidence>
<protein>
    <recommendedName>
        <fullName evidence="7 9">Uroporphyrinogen-III synthase</fullName>
        <ecNumber evidence="3 9">4.2.1.75</ecNumber>
    </recommendedName>
</protein>
<evidence type="ECO:0000256" key="3">
    <source>
        <dbReference type="ARBA" id="ARBA00013109"/>
    </source>
</evidence>
<comment type="catalytic activity">
    <reaction evidence="8 9">
        <text>hydroxymethylbilane = uroporphyrinogen III + H2O</text>
        <dbReference type="Rhea" id="RHEA:18965"/>
        <dbReference type="ChEBI" id="CHEBI:15377"/>
        <dbReference type="ChEBI" id="CHEBI:57308"/>
        <dbReference type="ChEBI" id="CHEBI:57845"/>
        <dbReference type="EC" id="4.2.1.75"/>
    </reaction>
</comment>
<evidence type="ECO:0000256" key="8">
    <source>
        <dbReference type="ARBA" id="ARBA00048617"/>
    </source>
</evidence>
<dbReference type="CDD" id="cd06578">
    <property type="entry name" value="HemD"/>
    <property type="match status" value="1"/>
</dbReference>
<comment type="function">
    <text evidence="6 9">Catalyzes cyclization of the linear tetrapyrrole, hydroxymethylbilane, to the macrocyclic uroporphyrinogen III.</text>
</comment>
<dbReference type="PANTHER" id="PTHR38042">
    <property type="entry name" value="UROPORPHYRINOGEN-III SYNTHASE, CHLOROPLASTIC"/>
    <property type="match status" value="1"/>
</dbReference>
<dbReference type="Pfam" id="PF02602">
    <property type="entry name" value="HEM4"/>
    <property type="match status" value="1"/>
</dbReference>
<dbReference type="InterPro" id="IPR039793">
    <property type="entry name" value="UROS/Hem4"/>
</dbReference>
<evidence type="ECO:0000256" key="1">
    <source>
        <dbReference type="ARBA" id="ARBA00004772"/>
    </source>
</evidence>
<evidence type="ECO:0000256" key="6">
    <source>
        <dbReference type="ARBA" id="ARBA00037589"/>
    </source>
</evidence>
<dbReference type="InterPro" id="IPR036108">
    <property type="entry name" value="4pyrrol_syn_uPrphyn_synt_sf"/>
</dbReference>
<dbReference type="EMBL" id="BAABCX010000003">
    <property type="protein sequence ID" value="GAA3542461.1"/>
    <property type="molecule type" value="Genomic_DNA"/>
</dbReference>
<evidence type="ECO:0000313" key="11">
    <source>
        <dbReference type="EMBL" id="GAA3542461.1"/>
    </source>
</evidence>